<organism evidence="1 2">
    <name type="scientific">Phaseolus coccineus</name>
    <name type="common">Scarlet runner bean</name>
    <name type="synonym">Phaseolus multiflorus</name>
    <dbReference type="NCBI Taxonomy" id="3886"/>
    <lineage>
        <taxon>Eukaryota</taxon>
        <taxon>Viridiplantae</taxon>
        <taxon>Streptophyta</taxon>
        <taxon>Embryophyta</taxon>
        <taxon>Tracheophyta</taxon>
        <taxon>Spermatophyta</taxon>
        <taxon>Magnoliopsida</taxon>
        <taxon>eudicotyledons</taxon>
        <taxon>Gunneridae</taxon>
        <taxon>Pentapetalae</taxon>
        <taxon>rosids</taxon>
        <taxon>fabids</taxon>
        <taxon>Fabales</taxon>
        <taxon>Fabaceae</taxon>
        <taxon>Papilionoideae</taxon>
        <taxon>50 kb inversion clade</taxon>
        <taxon>NPAAA clade</taxon>
        <taxon>indigoferoid/millettioid clade</taxon>
        <taxon>Phaseoleae</taxon>
        <taxon>Phaseolus</taxon>
    </lineage>
</organism>
<dbReference type="AlphaFoldDB" id="A0AAN9LXR6"/>
<sequence length="344" mass="38026">MRKRGAHDEWKVVENVAFSESGKVNSACKRSSIQSALASLIEAMKASFSSILAEDVAQLACRLEAQLGKGVETNMGGRCRDPIVRVGGGGKLWSSGSEMEGLKSNPLEGEKCCNIENPVDVIGEEHIPIVNKSTGEEEVCTDSIMLGLMVRNEGPAAGVNTIIPPRMRKGLWELGDFSVQPCRKEGDEEGMQRVGLGSFSKEVKDKQEWEGVESEEFSVKDAYACLANHGRGLHQNAFRQFRMKRETRDEEREWVESQGGPAPCDNPSKRCGGPLFFSQSRARGAPWDPPHFSNECVSKSHHVASSQPFFFFVKQNKQDKEYVNLHVPLLPAFPPALLTLRSNF</sequence>
<evidence type="ECO:0000313" key="2">
    <source>
        <dbReference type="Proteomes" id="UP001374584"/>
    </source>
</evidence>
<dbReference type="EMBL" id="JAYMYR010000009">
    <property type="protein sequence ID" value="KAK7342058.1"/>
    <property type="molecule type" value="Genomic_DNA"/>
</dbReference>
<proteinExistence type="predicted"/>
<evidence type="ECO:0000313" key="1">
    <source>
        <dbReference type="EMBL" id="KAK7342058.1"/>
    </source>
</evidence>
<accession>A0AAN9LXR6</accession>
<dbReference type="Proteomes" id="UP001374584">
    <property type="component" value="Unassembled WGS sequence"/>
</dbReference>
<keyword evidence="2" id="KW-1185">Reference proteome</keyword>
<name>A0AAN9LXR6_PHACN</name>
<comment type="caution">
    <text evidence="1">The sequence shown here is derived from an EMBL/GenBank/DDBJ whole genome shotgun (WGS) entry which is preliminary data.</text>
</comment>
<protein>
    <submittedName>
        <fullName evidence="1">Uncharacterized protein</fullName>
    </submittedName>
</protein>
<reference evidence="1 2" key="1">
    <citation type="submission" date="2024-01" db="EMBL/GenBank/DDBJ databases">
        <title>The genomes of 5 underutilized Papilionoideae crops provide insights into root nodulation and disease resistanc.</title>
        <authorList>
            <person name="Jiang F."/>
        </authorList>
    </citation>
    <scope>NUCLEOTIDE SEQUENCE [LARGE SCALE GENOMIC DNA]</scope>
    <source>
        <strain evidence="1">JINMINGXINNONG_FW02</strain>
        <tissue evidence="1">Leaves</tissue>
    </source>
</reference>
<gene>
    <name evidence="1" type="ORF">VNO80_25000</name>
</gene>